<keyword evidence="4" id="KW-1185">Reference proteome</keyword>
<organism evidence="3 4">
    <name type="scientific">Deinococcus radiotolerans</name>
    <dbReference type="NCBI Taxonomy" id="1309407"/>
    <lineage>
        <taxon>Bacteria</taxon>
        <taxon>Thermotogati</taxon>
        <taxon>Deinococcota</taxon>
        <taxon>Deinococci</taxon>
        <taxon>Deinococcales</taxon>
        <taxon>Deinococcaceae</taxon>
        <taxon>Deinococcus</taxon>
    </lineage>
</organism>
<proteinExistence type="predicted"/>
<reference evidence="4" key="1">
    <citation type="journal article" date="2019" name="Int. J. Syst. Evol. Microbiol.">
        <title>The Global Catalogue of Microorganisms (GCM) 10K type strain sequencing project: providing services to taxonomists for standard genome sequencing and annotation.</title>
        <authorList>
            <consortium name="The Broad Institute Genomics Platform"/>
            <consortium name="The Broad Institute Genome Sequencing Center for Infectious Disease"/>
            <person name="Wu L."/>
            <person name="Ma J."/>
        </authorList>
    </citation>
    <scope>NUCLEOTIDE SEQUENCE [LARGE SCALE GENOMIC DNA]</scope>
    <source>
        <strain evidence="4">JCM 19173</strain>
    </source>
</reference>
<evidence type="ECO:0000313" key="4">
    <source>
        <dbReference type="Proteomes" id="UP000604341"/>
    </source>
</evidence>
<gene>
    <name evidence="3" type="ORF">GCM10010844_44340</name>
</gene>
<feature type="domain" description="Transposase IS4-like" evidence="2">
    <location>
        <begin position="12"/>
        <end position="96"/>
    </location>
</feature>
<dbReference type="Proteomes" id="UP000604341">
    <property type="component" value="Unassembled WGS sequence"/>
</dbReference>
<protein>
    <recommendedName>
        <fullName evidence="2">Transposase IS4-like domain-containing protein</fullName>
    </recommendedName>
</protein>
<name>A0ABQ2FS23_9DEIO</name>
<evidence type="ECO:0000259" key="2">
    <source>
        <dbReference type="Pfam" id="PF01609"/>
    </source>
</evidence>
<dbReference type="PANTHER" id="PTHR30007:SF0">
    <property type="entry name" value="TRANSPOSASE"/>
    <property type="match status" value="1"/>
</dbReference>
<dbReference type="PANTHER" id="PTHR30007">
    <property type="entry name" value="PHP DOMAIN PROTEIN"/>
    <property type="match status" value="1"/>
</dbReference>
<sequence>MVRQREGRAATPSAAIIDSQSVKTTEAGGPRGYDGGKKVSGRKRHLLVDTLGLGMAIKVHEADIQDRTSAVLLRRDLPNVFPRMGHLWADAGYTGQLATDRGPYLGWTLEIIKHPWSGWQGTWAPKDAPPHVVEVPKGFVVLNGRWVVGLVGEVAEGSAPVLTSSGVTSVRR</sequence>
<comment type="caution">
    <text evidence="3">The sequence shown here is derived from an EMBL/GenBank/DDBJ whole genome shotgun (WGS) entry which is preliminary data.</text>
</comment>
<dbReference type="EMBL" id="BMPE01000055">
    <property type="protein sequence ID" value="GGL20673.1"/>
    <property type="molecule type" value="Genomic_DNA"/>
</dbReference>
<dbReference type="Pfam" id="PF01609">
    <property type="entry name" value="DDE_Tnp_1"/>
    <property type="match status" value="1"/>
</dbReference>
<evidence type="ECO:0000256" key="1">
    <source>
        <dbReference type="SAM" id="MobiDB-lite"/>
    </source>
</evidence>
<dbReference type="InterPro" id="IPR002559">
    <property type="entry name" value="Transposase_11"/>
</dbReference>
<feature type="region of interest" description="Disordered" evidence="1">
    <location>
        <begin position="1"/>
        <end position="39"/>
    </location>
</feature>
<accession>A0ABQ2FS23</accession>
<evidence type="ECO:0000313" key="3">
    <source>
        <dbReference type="EMBL" id="GGL20673.1"/>
    </source>
</evidence>